<dbReference type="AlphaFoldDB" id="A0A1A9X3R3"/>
<proteinExistence type="predicted"/>
<evidence type="ECO:0000313" key="2">
    <source>
        <dbReference type="EnsemblMetazoa" id="GBRI043185-PA"/>
    </source>
</evidence>
<keyword evidence="1" id="KW-0472">Membrane</keyword>
<dbReference type="VEuPathDB" id="VectorBase:GBRI043185"/>
<dbReference type="EnsemblMetazoa" id="GBRI043185-RA">
    <property type="protein sequence ID" value="GBRI043185-PA"/>
    <property type="gene ID" value="GBRI043185"/>
</dbReference>
<reference evidence="2" key="2">
    <citation type="submission" date="2020-05" db="UniProtKB">
        <authorList>
            <consortium name="EnsemblMetazoa"/>
        </authorList>
    </citation>
    <scope>IDENTIFICATION</scope>
    <source>
        <strain evidence="2">IAEA</strain>
    </source>
</reference>
<accession>A0A1A9X3R3</accession>
<dbReference type="Proteomes" id="UP000091820">
    <property type="component" value="Unassembled WGS sequence"/>
</dbReference>
<organism evidence="2 3">
    <name type="scientific">Glossina brevipalpis</name>
    <dbReference type="NCBI Taxonomy" id="37001"/>
    <lineage>
        <taxon>Eukaryota</taxon>
        <taxon>Metazoa</taxon>
        <taxon>Ecdysozoa</taxon>
        <taxon>Arthropoda</taxon>
        <taxon>Hexapoda</taxon>
        <taxon>Insecta</taxon>
        <taxon>Pterygota</taxon>
        <taxon>Neoptera</taxon>
        <taxon>Endopterygota</taxon>
        <taxon>Diptera</taxon>
        <taxon>Brachycera</taxon>
        <taxon>Muscomorpha</taxon>
        <taxon>Hippoboscoidea</taxon>
        <taxon>Glossinidae</taxon>
        <taxon>Glossina</taxon>
    </lineage>
</organism>
<keyword evidence="3" id="KW-1185">Reference proteome</keyword>
<name>A0A1A9X3R3_9MUSC</name>
<evidence type="ECO:0000313" key="3">
    <source>
        <dbReference type="Proteomes" id="UP000091820"/>
    </source>
</evidence>
<sequence length="112" mass="12464">MTIGCEVSFITFLFFKVKRHLRRNRGSKSSSVQESVNEASYPMYLKYCIVNRISCSSRYGLTVVSGLALIFFCYNSLLLLLLPRPTTITITITITTTTTATTTTTTTVTTAN</sequence>
<reference evidence="3" key="1">
    <citation type="submission" date="2014-03" db="EMBL/GenBank/DDBJ databases">
        <authorList>
            <person name="Aksoy S."/>
            <person name="Warren W."/>
            <person name="Wilson R.K."/>
        </authorList>
    </citation>
    <scope>NUCLEOTIDE SEQUENCE [LARGE SCALE GENOMIC DNA]</scope>
    <source>
        <strain evidence="3">IAEA</strain>
    </source>
</reference>
<evidence type="ECO:0000256" key="1">
    <source>
        <dbReference type="SAM" id="Phobius"/>
    </source>
</evidence>
<protein>
    <submittedName>
        <fullName evidence="2">Uncharacterized protein</fullName>
    </submittedName>
</protein>
<keyword evidence="1" id="KW-1133">Transmembrane helix</keyword>
<feature type="transmembrane region" description="Helical" evidence="1">
    <location>
        <begin position="59"/>
        <end position="82"/>
    </location>
</feature>
<keyword evidence="1" id="KW-0812">Transmembrane</keyword>